<keyword evidence="5 8" id="KW-0812">Transmembrane</keyword>
<evidence type="ECO:0000313" key="10">
    <source>
        <dbReference type="Proteomes" id="UP000019184"/>
    </source>
</evidence>
<dbReference type="Gene3D" id="3.30.460.20">
    <property type="entry name" value="CorA soluble domain-like"/>
    <property type="match status" value="1"/>
</dbReference>
<evidence type="ECO:0000313" key="9">
    <source>
        <dbReference type="EMBL" id="CDH45157.1"/>
    </source>
</evidence>
<comment type="caution">
    <text evidence="9">The sequence shown here is derived from an EMBL/GenBank/DDBJ whole genome shotgun (WGS) entry which is preliminary data.</text>
</comment>
<keyword evidence="6 8" id="KW-1133">Transmembrane helix</keyword>
<keyword evidence="3 8" id="KW-0813">Transport</keyword>
<comment type="similarity">
    <text evidence="2 8">Belongs to the CorA metal ion transporter (MIT) (TC 1.A.35) family.</text>
</comment>
<dbReference type="GO" id="GO:0015087">
    <property type="term" value="F:cobalt ion transmembrane transporter activity"/>
    <property type="evidence" value="ECO:0007669"/>
    <property type="project" value="UniProtKB-UniRule"/>
</dbReference>
<evidence type="ECO:0000256" key="4">
    <source>
        <dbReference type="ARBA" id="ARBA00022475"/>
    </source>
</evidence>
<dbReference type="FunFam" id="1.20.58.340:FF:000012">
    <property type="entry name" value="Magnesium transport protein CorA"/>
    <property type="match status" value="1"/>
</dbReference>
<dbReference type="PANTHER" id="PTHR46494:SF1">
    <property type="entry name" value="CORA FAMILY METAL ION TRANSPORTER (EUROFUNG)"/>
    <property type="match status" value="1"/>
</dbReference>
<feature type="transmembrane region" description="Helical" evidence="8">
    <location>
        <begin position="279"/>
        <end position="302"/>
    </location>
</feature>
<evidence type="ECO:0000256" key="6">
    <source>
        <dbReference type="ARBA" id="ARBA00022989"/>
    </source>
</evidence>
<proteinExistence type="inferred from homology"/>
<organism evidence="9 10">
    <name type="scientific">Candidatus Contendobacter odensis Run_B_J11</name>
    <dbReference type="NCBI Taxonomy" id="1400861"/>
    <lineage>
        <taxon>Bacteria</taxon>
        <taxon>Pseudomonadati</taxon>
        <taxon>Pseudomonadota</taxon>
        <taxon>Gammaproteobacteria</taxon>
        <taxon>Candidatus Competibacteraceae</taxon>
        <taxon>Candidatus Contendibacter</taxon>
    </lineage>
</organism>
<dbReference type="NCBIfam" id="TIGR00383">
    <property type="entry name" value="corA"/>
    <property type="match status" value="1"/>
</dbReference>
<dbReference type="SUPFAM" id="SSF144083">
    <property type="entry name" value="Magnesium transport protein CorA, transmembrane region"/>
    <property type="match status" value="1"/>
</dbReference>
<dbReference type="Gene3D" id="1.20.58.340">
    <property type="entry name" value="Magnesium transport protein CorA, transmembrane region"/>
    <property type="match status" value="2"/>
</dbReference>
<keyword evidence="4 8" id="KW-1003">Cell membrane</keyword>
<dbReference type="InterPro" id="IPR002523">
    <property type="entry name" value="MgTranspt_CorA/ZnTranspt_ZntB"/>
</dbReference>
<name>A0A7U7GBK3_9GAMM</name>
<reference evidence="9 10" key="1">
    <citation type="journal article" date="2014" name="ISME J.">
        <title>Candidatus Competibacter-lineage genomes retrieved from metagenomes reveal functional metabolic diversity.</title>
        <authorList>
            <person name="McIlroy S.J."/>
            <person name="Albertsen M."/>
            <person name="Andresen E.K."/>
            <person name="Saunders A.M."/>
            <person name="Kristiansen R."/>
            <person name="Stokholm-Bjerregaard M."/>
            <person name="Nielsen K.L."/>
            <person name="Nielsen P.H."/>
        </authorList>
    </citation>
    <scope>NUCLEOTIDE SEQUENCE [LARGE SCALE GENOMIC DNA]</scope>
    <source>
        <strain evidence="9 10">Run_B_J11</strain>
    </source>
</reference>
<dbReference type="SUPFAM" id="SSF143865">
    <property type="entry name" value="CorA soluble domain-like"/>
    <property type="match status" value="1"/>
</dbReference>
<evidence type="ECO:0000256" key="3">
    <source>
        <dbReference type="ARBA" id="ARBA00022448"/>
    </source>
</evidence>
<dbReference type="GO" id="GO:0050897">
    <property type="term" value="F:cobalt ion binding"/>
    <property type="evidence" value="ECO:0007669"/>
    <property type="project" value="TreeGrafter"/>
</dbReference>
<evidence type="ECO:0000256" key="8">
    <source>
        <dbReference type="RuleBase" id="RU362010"/>
    </source>
</evidence>
<sequence length="342" mass="39035">MIRILHKAHAQPARADMAVSELPALLAADHDHRAMLWVDLFGDAPTPGNHGESSVDPAINHLLREVFAFDPLAVDDALSETHVPKVDDWAHYLYIVLHAVVFKSDIAQIDTRELDVFLGHKLLVTYHFEPIPALELVWKQAQRDDRYWKRGADYLLYELYDRIATDYMPCLDEIEEVTDQIQDAIFDAPAPEQVTRILHVKRAVLRLRRILSPQREVVNKLARDSYGMVDSKNRVYFRDVYDHFVRLADLNESVRDLVTGALDSYLSVIANRTNEVMKVLTVVTTLFMPLTFITGFFGMNFFGAALDVTQAPLGWTLLGLALLGMVATPLAMFGYMRQRRWL</sequence>
<dbReference type="PANTHER" id="PTHR46494">
    <property type="entry name" value="CORA FAMILY METAL ION TRANSPORTER (EUROFUNG)"/>
    <property type="match status" value="1"/>
</dbReference>
<keyword evidence="10" id="KW-1185">Reference proteome</keyword>
<dbReference type="GO" id="GO:0000287">
    <property type="term" value="F:magnesium ion binding"/>
    <property type="evidence" value="ECO:0007669"/>
    <property type="project" value="TreeGrafter"/>
</dbReference>
<keyword evidence="8" id="KW-0460">Magnesium</keyword>
<comment type="function">
    <text evidence="8">Mediates influx of magnesium ions.</text>
</comment>
<dbReference type="AlphaFoldDB" id="A0A7U7GBK3"/>
<dbReference type="GO" id="GO:0015095">
    <property type="term" value="F:magnesium ion transmembrane transporter activity"/>
    <property type="evidence" value="ECO:0007669"/>
    <property type="project" value="UniProtKB-UniRule"/>
</dbReference>
<protein>
    <recommendedName>
        <fullName evidence="8">Magnesium transport protein CorA</fullName>
    </recommendedName>
</protein>
<keyword evidence="8" id="KW-0406">Ion transport</keyword>
<dbReference type="InterPro" id="IPR045861">
    <property type="entry name" value="CorA_cytoplasmic_dom"/>
</dbReference>
<dbReference type="EMBL" id="CBTK010000125">
    <property type="protein sequence ID" value="CDH45157.1"/>
    <property type="molecule type" value="Genomic_DNA"/>
</dbReference>
<evidence type="ECO:0000256" key="2">
    <source>
        <dbReference type="ARBA" id="ARBA00009765"/>
    </source>
</evidence>
<gene>
    <name evidence="8" type="primary">corA</name>
    <name evidence="9" type="ORF">BN874_2100003</name>
</gene>
<dbReference type="InterPro" id="IPR004488">
    <property type="entry name" value="Mg/Co-transport_prot_CorA"/>
</dbReference>
<feature type="transmembrane region" description="Helical" evidence="8">
    <location>
        <begin position="314"/>
        <end position="336"/>
    </location>
</feature>
<dbReference type="GO" id="GO:0005886">
    <property type="term" value="C:plasma membrane"/>
    <property type="evidence" value="ECO:0007669"/>
    <property type="project" value="UniProtKB-SubCell"/>
</dbReference>
<keyword evidence="7 8" id="KW-0472">Membrane</keyword>
<evidence type="ECO:0000256" key="5">
    <source>
        <dbReference type="ARBA" id="ARBA00022692"/>
    </source>
</evidence>
<comment type="subcellular location">
    <subcellularLocation>
        <location evidence="1">Cell membrane</location>
        <topology evidence="1">Multi-pass membrane protein</topology>
    </subcellularLocation>
    <subcellularLocation>
        <location evidence="8">Membrane</location>
        <topology evidence="8">Multi-pass membrane protein</topology>
    </subcellularLocation>
</comment>
<evidence type="ECO:0000256" key="1">
    <source>
        <dbReference type="ARBA" id="ARBA00004651"/>
    </source>
</evidence>
<dbReference type="OrthoDB" id="9803416at2"/>
<dbReference type="RefSeq" id="WP_051497667.1">
    <property type="nucleotide sequence ID" value="NZ_CBTK010000125.1"/>
</dbReference>
<dbReference type="Proteomes" id="UP000019184">
    <property type="component" value="Unassembled WGS sequence"/>
</dbReference>
<evidence type="ECO:0000256" key="7">
    <source>
        <dbReference type="ARBA" id="ARBA00023136"/>
    </source>
</evidence>
<dbReference type="InterPro" id="IPR045863">
    <property type="entry name" value="CorA_TM1_TM2"/>
</dbReference>
<dbReference type="CDD" id="cd12822">
    <property type="entry name" value="TmCorA-like"/>
    <property type="match status" value="1"/>
</dbReference>
<dbReference type="Pfam" id="PF01544">
    <property type="entry name" value="CorA"/>
    <property type="match status" value="1"/>
</dbReference>
<accession>A0A7U7GBK3</accession>